<proteinExistence type="predicted"/>
<feature type="transmembrane region" description="Helical" evidence="1">
    <location>
        <begin position="36"/>
        <end position="59"/>
    </location>
</feature>
<feature type="transmembrane region" description="Helical" evidence="1">
    <location>
        <begin position="98"/>
        <end position="117"/>
    </location>
</feature>
<accession>A0AAV0W4A9</accession>
<dbReference type="Proteomes" id="UP001160148">
    <property type="component" value="Unassembled WGS sequence"/>
</dbReference>
<dbReference type="EMBL" id="CARXXK010000001">
    <property type="protein sequence ID" value="CAI6350656.1"/>
    <property type="molecule type" value="Genomic_DNA"/>
</dbReference>
<feature type="transmembrane region" description="Helical" evidence="1">
    <location>
        <begin position="129"/>
        <end position="150"/>
    </location>
</feature>
<keyword evidence="3" id="KW-1185">Reference proteome</keyword>
<gene>
    <name evidence="2" type="ORF">MEUPH1_LOCUS7090</name>
</gene>
<feature type="transmembrane region" description="Helical" evidence="1">
    <location>
        <begin position="156"/>
        <end position="180"/>
    </location>
</feature>
<reference evidence="2 3" key="1">
    <citation type="submission" date="2023-01" db="EMBL/GenBank/DDBJ databases">
        <authorList>
            <person name="Whitehead M."/>
        </authorList>
    </citation>
    <scope>NUCLEOTIDE SEQUENCE [LARGE SCALE GENOMIC DNA]</scope>
</reference>
<comment type="caution">
    <text evidence="2">The sequence shown here is derived from an EMBL/GenBank/DDBJ whole genome shotgun (WGS) entry which is preliminary data.</text>
</comment>
<evidence type="ECO:0000313" key="2">
    <source>
        <dbReference type="EMBL" id="CAI6350656.1"/>
    </source>
</evidence>
<protein>
    <submittedName>
        <fullName evidence="2">Uncharacterized protein</fullName>
    </submittedName>
</protein>
<keyword evidence="1" id="KW-0812">Transmembrane</keyword>
<organism evidence="2 3">
    <name type="scientific">Macrosiphum euphorbiae</name>
    <name type="common">potato aphid</name>
    <dbReference type="NCBI Taxonomy" id="13131"/>
    <lineage>
        <taxon>Eukaryota</taxon>
        <taxon>Metazoa</taxon>
        <taxon>Ecdysozoa</taxon>
        <taxon>Arthropoda</taxon>
        <taxon>Hexapoda</taxon>
        <taxon>Insecta</taxon>
        <taxon>Pterygota</taxon>
        <taxon>Neoptera</taxon>
        <taxon>Paraneoptera</taxon>
        <taxon>Hemiptera</taxon>
        <taxon>Sternorrhyncha</taxon>
        <taxon>Aphidomorpha</taxon>
        <taxon>Aphidoidea</taxon>
        <taxon>Aphididae</taxon>
        <taxon>Macrosiphini</taxon>
        <taxon>Macrosiphum</taxon>
    </lineage>
</organism>
<keyword evidence="1" id="KW-1133">Transmembrane helix</keyword>
<evidence type="ECO:0000256" key="1">
    <source>
        <dbReference type="SAM" id="Phobius"/>
    </source>
</evidence>
<dbReference type="AlphaFoldDB" id="A0AAV0W4A9"/>
<sequence>MERCNDYRNRMMRRSVRQYFHFVYYNPRLVCRIMSCLNVIFFTALSTILVYNIFCATYVKQQSSSTFKPSEDEEELDLDLQIPVELVYKNQGKVITKSMLNLIFTATMLLVNIRLLLATYNRNLYSISIWLFVHTTHMLYSLYVNLWVGASKDYNSLIYLAMFNTLLYLLFISLVALFWMEERCSTSIPMCTKDKAATSQESVA</sequence>
<name>A0AAV0W4A9_9HEMI</name>
<evidence type="ECO:0000313" key="3">
    <source>
        <dbReference type="Proteomes" id="UP001160148"/>
    </source>
</evidence>
<keyword evidence="1" id="KW-0472">Membrane</keyword>